<dbReference type="InParanoid" id="A0A6M4H207"/>
<feature type="transmembrane region" description="Helical" evidence="1">
    <location>
        <begin position="64"/>
        <end position="89"/>
    </location>
</feature>
<keyword evidence="1" id="KW-0812">Transmembrane</keyword>
<evidence type="ECO:0000313" key="2">
    <source>
        <dbReference type="EMBL" id="QJR13559.1"/>
    </source>
</evidence>
<dbReference type="EMBL" id="CP053073">
    <property type="protein sequence ID" value="QJR13559.1"/>
    <property type="molecule type" value="Genomic_DNA"/>
</dbReference>
<gene>
    <name evidence="2" type="ORF">DSM104440_00343</name>
</gene>
<proteinExistence type="predicted"/>
<evidence type="ECO:0000313" key="3">
    <source>
        <dbReference type="Proteomes" id="UP000503096"/>
    </source>
</evidence>
<dbReference type="Proteomes" id="UP000503096">
    <property type="component" value="Chromosome"/>
</dbReference>
<keyword evidence="1" id="KW-0472">Membrane</keyword>
<protein>
    <submittedName>
        <fullName evidence="2">Uncharacterized protein</fullName>
    </submittedName>
</protein>
<reference evidence="2 3" key="1">
    <citation type="submission" date="2020-04" db="EMBL/GenBank/DDBJ databases">
        <title>Usitatibacter rugosus gen. nov., sp. nov. and Usitatibacter palustris sp. nov., novel members of Usitatibacteraceae fam. nov. within the order Nitrosomonadales isolated from soil.</title>
        <authorList>
            <person name="Huber K.J."/>
            <person name="Neumann-Schaal M."/>
            <person name="Geppert A."/>
            <person name="Luckner M."/>
            <person name="Wanner G."/>
            <person name="Overmann J."/>
        </authorList>
    </citation>
    <scope>NUCLEOTIDE SEQUENCE [LARGE SCALE GENOMIC DNA]</scope>
    <source>
        <strain evidence="2 3">Swamp67</strain>
    </source>
</reference>
<dbReference type="KEGG" id="upl:DSM104440_00343"/>
<organism evidence="2 3">
    <name type="scientific">Usitatibacter palustris</name>
    <dbReference type="NCBI Taxonomy" id="2732487"/>
    <lineage>
        <taxon>Bacteria</taxon>
        <taxon>Pseudomonadati</taxon>
        <taxon>Pseudomonadota</taxon>
        <taxon>Betaproteobacteria</taxon>
        <taxon>Nitrosomonadales</taxon>
        <taxon>Usitatibacteraceae</taxon>
        <taxon>Usitatibacter</taxon>
    </lineage>
</organism>
<sequence length="97" mass="10713">MARMNLRMFGALLIPALIVFAVGFAWWWDFLQMDQCLDRGGSFEDGVCDGATVELSLWGGAWHLWVFVLVPPLVGTCTLMFMAWLGILISSSGGRNA</sequence>
<name>A0A6M4H207_9PROT</name>
<evidence type="ECO:0000256" key="1">
    <source>
        <dbReference type="SAM" id="Phobius"/>
    </source>
</evidence>
<keyword evidence="3" id="KW-1185">Reference proteome</keyword>
<dbReference type="AlphaFoldDB" id="A0A6M4H207"/>
<accession>A0A6M4H207</accession>
<keyword evidence="1" id="KW-1133">Transmembrane helix</keyword>